<feature type="transmembrane region" description="Helical" evidence="1">
    <location>
        <begin position="207"/>
        <end position="228"/>
    </location>
</feature>
<reference evidence="2 3" key="1">
    <citation type="submission" date="2019-08" db="EMBL/GenBank/DDBJ databases">
        <title>The genome of the soybean aphid Biotype 1, its phylome, world population structure and adaptation to the North American continent.</title>
        <authorList>
            <person name="Giordano R."/>
            <person name="Donthu R.K."/>
            <person name="Hernandez A.G."/>
            <person name="Wright C.L."/>
            <person name="Zimin A.V."/>
        </authorList>
    </citation>
    <scope>NUCLEOTIDE SEQUENCE [LARGE SCALE GENOMIC DNA]</scope>
    <source>
        <tissue evidence="2">Whole aphids</tissue>
    </source>
</reference>
<sequence length="494" mass="56047">VIFIFASSLLVERASRREHLSTSREVDVADAARTIDERLGMLEDAVRSLSAEFALFTLNHVLKNQALTGQAPTNRAPPIHTSELTRTVPKSWCYYHVRFGKDARKCSSDLCTFSPKISTENKTFNKLYTSDKPEKRNISIGLNLYKMDFGKSFPKVGIWSSASYLYIRRFLEIVSVIIQNNKHVIMYLIIPIMASWTMKYFSTNVWLLYVAHLIAGLVIFILASFLLVQRAGRRERYQILLEASQGYELADIEALKRRFDAIFPPLGVLDSPKSVEVAVADAPRTIKERLEALEDAVRSLSAEFATFTFNHVVTNQAPTVQVPTNRAPTVQAPTNRAPTFQAPINHVPPIHTSAQTRTVTKSWCYYHIRFGKDSRKCSSDLCTFSPKISTKNITSKNSVETIGDFISMFYDNPCHSMCLSFVMIVFILFVFVGLTTKEKPKAMLSKSITFCGNDSDKDVSYVPFKKSLSSDKKHKLESVEKQVAGIRYYHRIYY</sequence>
<organism evidence="2 3">
    <name type="scientific">Aphis glycines</name>
    <name type="common">Soybean aphid</name>
    <dbReference type="NCBI Taxonomy" id="307491"/>
    <lineage>
        <taxon>Eukaryota</taxon>
        <taxon>Metazoa</taxon>
        <taxon>Ecdysozoa</taxon>
        <taxon>Arthropoda</taxon>
        <taxon>Hexapoda</taxon>
        <taxon>Insecta</taxon>
        <taxon>Pterygota</taxon>
        <taxon>Neoptera</taxon>
        <taxon>Paraneoptera</taxon>
        <taxon>Hemiptera</taxon>
        <taxon>Sternorrhyncha</taxon>
        <taxon>Aphidomorpha</taxon>
        <taxon>Aphidoidea</taxon>
        <taxon>Aphididae</taxon>
        <taxon>Aphidini</taxon>
        <taxon>Aphis</taxon>
        <taxon>Aphis</taxon>
    </lineage>
</organism>
<feature type="transmembrane region" description="Helical" evidence="1">
    <location>
        <begin position="417"/>
        <end position="436"/>
    </location>
</feature>
<dbReference type="EMBL" id="VYZN01001741">
    <property type="protein sequence ID" value="KAE9521976.1"/>
    <property type="molecule type" value="Genomic_DNA"/>
</dbReference>
<feature type="non-terminal residue" evidence="2">
    <location>
        <position position="1"/>
    </location>
</feature>
<name>A0A6G0SUC0_APHGL</name>
<evidence type="ECO:0000313" key="2">
    <source>
        <dbReference type="EMBL" id="KAE9521976.1"/>
    </source>
</evidence>
<accession>A0A6G0SUC0</accession>
<dbReference type="OrthoDB" id="10257314at2759"/>
<evidence type="ECO:0000313" key="3">
    <source>
        <dbReference type="Proteomes" id="UP000475862"/>
    </source>
</evidence>
<keyword evidence="1" id="KW-1133">Transmembrane helix</keyword>
<dbReference type="Proteomes" id="UP000475862">
    <property type="component" value="Unassembled WGS sequence"/>
</dbReference>
<proteinExistence type="predicted"/>
<keyword evidence="1" id="KW-0472">Membrane</keyword>
<keyword evidence="3" id="KW-1185">Reference proteome</keyword>
<evidence type="ECO:0000256" key="1">
    <source>
        <dbReference type="SAM" id="Phobius"/>
    </source>
</evidence>
<gene>
    <name evidence="2" type="ORF">AGLY_017628</name>
</gene>
<comment type="caution">
    <text evidence="2">The sequence shown here is derived from an EMBL/GenBank/DDBJ whole genome shotgun (WGS) entry which is preliminary data.</text>
</comment>
<protein>
    <submittedName>
        <fullName evidence="2">Uncharacterized protein</fullName>
    </submittedName>
</protein>
<keyword evidence="1" id="KW-0812">Transmembrane</keyword>
<dbReference type="AlphaFoldDB" id="A0A6G0SUC0"/>